<feature type="transmembrane region" description="Helical" evidence="12">
    <location>
        <begin position="199"/>
        <end position="223"/>
    </location>
</feature>
<evidence type="ECO:0000313" key="15">
    <source>
        <dbReference type="RefSeq" id="XP_035658921.1"/>
    </source>
</evidence>
<dbReference type="PRINTS" id="PR00237">
    <property type="entry name" value="GPCRRHODOPSN"/>
</dbReference>
<evidence type="ECO:0000256" key="11">
    <source>
        <dbReference type="SAM" id="MobiDB-lite"/>
    </source>
</evidence>
<evidence type="ECO:0000256" key="2">
    <source>
        <dbReference type="ARBA" id="ARBA00022475"/>
    </source>
</evidence>
<evidence type="ECO:0000313" key="14">
    <source>
        <dbReference type="Proteomes" id="UP000001554"/>
    </source>
</evidence>
<reference evidence="14" key="1">
    <citation type="journal article" date="2020" name="Nat. Ecol. Evol.">
        <title>Deeply conserved synteny resolves early events in vertebrate evolution.</title>
        <authorList>
            <person name="Simakov O."/>
            <person name="Marletaz F."/>
            <person name="Yue J.X."/>
            <person name="O'Connell B."/>
            <person name="Jenkins J."/>
            <person name="Brandt A."/>
            <person name="Calef R."/>
            <person name="Tung C.H."/>
            <person name="Huang T.K."/>
            <person name="Schmutz J."/>
            <person name="Satoh N."/>
            <person name="Yu J.K."/>
            <person name="Putnam N.H."/>
            <person name="Green R.E."/>
            <person name="Rokhsar D.S."/>
        </authorList>
    </citation>
    <scope>NUCLEOTIDE SEQUENCE [LARGE SCALE GENOMIC DNA]</scope>
    <source>
        <strain evidence="14">S238N-H82</strain>
    </source>
</reference>
<feature type="transmembrane region" description="Helical" evidence="12">
    <location>
        <begin position="76"/>
        <end position="95"/>
    </location>
</feature>
<evidence type="ECO:0000256" key="1">
    <source>
        <dbReference type="ARBA" id="ARBA00004651"/>
    </source>
</evidence>
<feature type="region of interest" description="Disordered" evidence="11">
    <location>
        <begin position="263"/>
        <end position="286"/>
    </location>
</feature>
<feature type="transmembrane region" description="Helical" evidence="12">
    <location>
        <begin position="39"/>
        <end position="64"/>
    </location>
</feature>
<organism evidence="14 15">
    <name type="scientific">Branchiostoma floridae</name>
    <name type="common">Florida lancelet</name>
    <name type="synonym">Amphioxus</name>
    <dbReference type="NCBI Taxonomy" id="7739"/>
    <lineage>
        <taxon>Eukaryota</taxon>
        <taxon>Metazoa</taxon>
        <taxon>Chordata</taxon>
        <taxon>Cephalochordata</taxon>
        <taxon>Leptocardii</taxon>
        <taxon>Amphioxiformes</taxon>
        <taxon>Branchiostomatidae</taxon>
        <taxon>Branchiostoma</taxon>
    </lineage>
</organism>
<comment type="subcellular location">
    <subcellularLocation>
        <location evidence="1">Cell membrane</location>
        <topology evidence="1">Multi-pass membrane protein</topology>
    </subcellularLocation>
</comment>
<dbReference type="Proteomes" id="UP000001554">
    <property type="component" value="Chromosome 17"/>
</dbReference>
<dbReference type="Gene3D" id="1.20.1070.10">
    <property type="entry name" value="Rhodopsin 7-helix transmembrane proteins"/>
    <property type="match status" value="2"/>
</dbReference>
<keyword evidence="3 10" id="KW-0812">Transmembrane</keyword>
<dbReference type="PROSITE" id="PS50262">
    <property type="entry name" value="G_PROTEIN_RECEP_F1_2"/>
    <property type="match status" value="1"/>
</dbReference>
<evidence type="ECO:0000256" key="12">
    <source>
        <dbReference type="SAM" id="Phobius"/>
    </source>
</evidence>
<feature type="transmembrane region" description="Helical" evidence="12">
    <location>
        <begin position="476"/>
        <end position="495"/>
    </location>
</feature>
<keyword evidence="6 12" id="KW-0472">Membrane</keyword>
<dbReference type="OrthoDB" id="5957871at2759"/>
<evidence type="ECO:0000256" key="10">
    <source>
        <dbReference type="RuleBase" id="RU000688"/>
    </source>
</evidence>
<gene>
    <name evidence="15" type="primary">LOC118404073</name>
</gene>
<keyword evidence="14" id="KW-1185">Reference proteome</keyword>
<dbReference type="AlphaFoldDB" id="A0A9J7HGA1"/>
<proteinExistence type="inferred from homology"/>
<accession>A0A9J7HGA1</accession>
<keyword evidence="4 12" id="KW-1133">Transmembrane helix</keyword>
<dbReference type="Pfam" id="PF00001">
    <property type="entry name" value="7tm_1"/>
    <property type="match status" value="1"/>
</dbReference>
<dbReference type="PANTHER" id="PTHR24248">
    <property type="entry name" value="ADRENERGIC RECEPTOR-RELATED G-PROTEIN COUPLED RECEPTOR"/>
    <property type="match status" value="1"/>
</dbReference>
<dbReference type="PROSITE" id="PS00237">
    <property type="entry name" value="G_PROTEIN_RECEP_F1_1"/>
    <property type="match status" value="1"/>
</dbReference>
<feature type="domain" description="G-protein coupled receptors family 1 profile" evidence="13">
    <location>
        <begin position="56"/>
        <end position="500"/>
    </location>
</feature>
<protein>
    <submittedName>
        <fullName evidence="15">Alpha-2A adrenergic receptor-like</fullName>
    </submittedName>
</protein>
<name>A0A9J7HGA1_BRAFL</name>
<comment type="similarity">
    <text evidence="10">Belongs to the G-protein coupled receptor 1 family.</text>
</comment>
<keyword evidence="8" id="KW-0325">Glycoprotein</keyword>
<dbReference type="RefSeq" id="XP_035658921.1">
    <property type="nucleotide sequence ID" value="XM_035803028.1"/>
</dbReference>
<feature type="transmembrane region" description="Helical" evidence="12">
    <location>
        <begin position="115"/>
        <end position="136"/>
    </location>
</feature>
<keyword evidence="5 10" id="KW-0297">G-protein coupled receptor</keyword>
<dbReference type="GO" id="GO:0004930">
    <property type="term" value="F:G protein-coupled receptor activity"/>
    <property type="evidence" value="ECO:0000318"/>
    <property type="project" value="GO_Central"/>
</dbReference>
<evidence type="ECO:0000256" key="6">
    <source>
        <dbReference type="ARBA" id="ARBA00023136"/>
    </source>
</evidence>
<evidence type="ECO:0000256" key="9">
    <source>
        <dbReference type="ARBA" id="ARBA00023224"/>
    </source>
</evidence>
<evidence type="ECO:0000256" key="5">
    <source>
        <dbReference type="ARBA" id="ARBA00023040"/>
    </source>
</evidence>
<dbReference type="GO" id="GO:0005886">
    <property type="term" value="C:plasma membrane"/>
    <property type="evidence" value="ECO:0000318"/>
    <property type="project" value="GO_Central"/>
</dbReference>
<dbReference type="InterPro" id="IPR000276">
    <property type="entry name" value="GPCR_Rhodpsn"/>
</dbReference>
<sequence>MWLNDSLNVSATGNISGSDDVISGAEDMSQTGEYTTGQMIAIVVIVAMVMTLIIVGNLTVIFLYVFGKRIKKPRNAFIVSLAVSDVMVGATIMPFSLSNELLGYWAFGKILCDLWLAFDVIACTASIYNLCAIALDRYWSVTDATYVQYKSRDRMKMMLSAVWISALAVGIPPLVGWVEEQDWEHEEKPSCELRTLPEYVFFSVALSFWVPLLLMTAIYFVVLRETKKRFSARLQRRKISEEVAKRYGLRRSRRGVIPGAKAANNARKATLPARSTNSSKESNANRHRCSIMTPSTQRVSPKLNHIVRVTSTYVRDVSSVNEFSDFHLDILYEETESKTKAPNSISDHNTDNTFNVVSHDSKANGQTNALAPAVKKNICDYKGEVVSQVCPDANRKPGSNSFETKSTPRDDSVEVGKSGYVGCIPLPVPGTLRVHAPSLKQETRLNLVIGLVIGAFAACWLPFFSVYPLSVVTKSLVPATLFKFCFWLGYCNSFLNPIIYTACNQDFHEAFSEVRRKFFKRNRDGKGLVIGRNK</sequence>
<dbReference type="GeneID" id="118404073"/>
<feature type="transmembrane region" description="Helical" evidence="12">
    <location>
        <begin position="445"/>
        <end position="464"/>
    </location>
</feature>
<reference evidence="15" key="2">
    <citation type="submission" date="2025-08" db="UniProtKB">
        <authorList>
            <consortium name="RefSeq"/>
        </authorList>
    </citation>
    <scope>IDENTIFICATION</scope>
    <source>
        <strain evidence="15">S238N-H82</strain>
        <tissue evidence="15">Testes</tissue>
    </source>
</reference>
<evidence type="ECO:0000256" key="4">
    <source>
        <dbReference type="ARBA" id="ARBA00022989"/>
    </source>
</evidence>
<evidence type="ECO:0000256" key="3">
    <source>
        <dbReference type="ARBA" id="ARBA00022692"/>
    </source>
</evidence>
<dbReference type="KEGG" id="bfo:118404073"/>
<keyword evidence="7 10" id="KW-0675">Receptor</keyword>
<dbReference type="PANTHER" id="PTHR24248:SF174">
    <property type="entry name" value="TYRAMINE_OCTOPAMINE RECEPTOR"/>
    <property type="match status" value="1"/>
</dbReference>
<dbReference type="SUPFAM" id="SSF81321">
    <property type="entry name" value="Family A G protein-coupled receptor-like"/>
    <property type="match status" value="1"/>
</dbReference>
<dbReference type="FunFam" id="1.20.1070.10:FF:001280">
    <property type="entry name" value="Uncharacterized protein"/>
    <property type="match status" value="1"/>
</dbReference>
<evidence type="ECO:0000259" key="13">
    <source>
        <dbReference type="PROSITE" id="PS50262"/>
    </source>
</evidence>
<dbReference type="InterPro" id="IPR017452">
    <property type="entry name" value="GPCR_Rhodpsn_7TM"/>
</dbReference>
<keyword evidence="2" id="KW-1003">Cell membrane</keyword>
<feature type="compositionally biased region" description="Polar residues" evidence="11">
    <location>
        <begin position="273"/>
        <end position="282"/>
    </location>
</feature>
<feature type="transmembrane region" description="Helical" evidence="12">
    <location>
        <begin position="157"/>
        <end position="179"/>
    </location>
</feature>
<evidence type="ECO:0000256" key="7">
    <source>
        <dbReference type="ARBA" id="ARBA00023170"/>
    </source>
</evidence>
<keyword evidence="9 10" id="KW-0807">Transducer</keyword>
<evidence type="ECO:0000256" key="8">
    <source>
        <dbReference type="ARBA" id="ARBA00023180"/>
    </source>
</evidence>